<dbReference type="Proteomes" id="UP000812440">
    <property type="component" value="Chromosome 8_10"/>
</dbReference>
<feature type="compositionally biased region" description="Polar residues" evidence="1">
    <location>
        <begin position="514"/>
        <end position="526"/>
    </location>
</feature>
<feature type="region of interest" description="Disordered" evidence="1">
    <location>
        <begin position="603"/>
        <end position="632"/>
    </location>
</feature>
<dbReference type="Pfam" id="PF15740">
    <property type="entry name" value="PPP1R26_N"/>
    <property type="match status" value="2"/>
</dbReference>
<feature type="region of interest" description="Disordered" evidence="1">
    <location>
        <begin position="110"/>
        <end position="131"/>
    </location>
</feature>
<comment type="caution">
    <text evidence="3">The sequence shown here is derived from an EMBL/GenBank/DDBJ whole genome shotgun (WGS) entry which is preliminary data.</text>
</comment>
<reference evidence="3" key="1">
    <citation type="thesis" date="2020" institute="ProQuest LLC" country="789 East Eisenhower Parkway, Ann Arbor, MI, USA">
        <title>Comparative Genomics and Chromosome Evolution.</title>
        <authorList>
            <person name="Mudd A.B."/>
        </authorList>
    </citation>
    <scope>NUCLEOTIDE SEQUENCE</scope>
    <source>
        <strain evidence="3">Female2</strain>
        <tissue evidence="3">Blood</tissue>
    </source>
</reference>
<feature type="region of interest" description="Disordered" evidence="1">
    <location>
        <begin position="473"/>
        <end position="494"/>
    </location>
</feature>
<accession>A0A8T2JYQ0</accession>
<dbReference type="GO" id="GO:0004864">
    <property type="term" value="F:protein phosphatase inhibitor activity"/>
    <property type="evidence" value="ECO:0007669"/>
    <property type="project" value="InterPro"/>
</dbReference>
<feature type="region of interest" description="Disordered" evidence="1">
    <location>
        <begin position="231"/>
        <end position="323"/>
    </location>
</feature>
<gene>
    <name evidence="3" type="ORF">GDO86_014870</name>
</gene>
<dbReference type="EMBL" id="JAACNH010000003">
    <property type="protein sequence ID" value="KAG8447531.1"/>
    <property type="molecule type" value="Genomic_DNA"/>
</dbReference>
<dbReference type="InterPro" id="IPR026130">
    <property type="entry name" value="PPP1R26"/>
</dbReference>
<dbReference type="AlphaFoldDB" id="A0A8T2JYQ0"/>
<keyword evidence="4" id="KW-1185">Reference proteome</keyword>
<evidence type="ECO:0000259" key="2">
    <source>
        <dbReference type="Pfam" id="PF15740"/>
    </source>
</evidence>
<feature type="region of interest" description="Disordered" evidence="1">
    <location>
        <begin position="514"/>
        <end position="541"/>
    </location>
</feature>
<dbReference type="PANTHER" id="PTHR15724">
    <property type="entry name" value="PROTEIN PHOSPHATASE 1 REGULATORY SUBUNIT 26"/>
    <property type="match status" value="1"/>
</dbReference>
<dbReference type="InterPro" id="IPR031474">
    <property type="entry name" value="PPP1R26_N"/>
</dbReference>
<feature type="domain" description="Protein phosphatase 1 regulatory subunit 26 N-terminal" evidence="2">
    <location>
        <begin position="1"/>
        <end position="546"/>
    </location>
</feature>
<feature type="compositionally biased region" description="Polar residues" evidence="1">
    <location>
        <begin position="294"/>
        <end position="319"/>
    </location>
</feature>
<dbReference type="PANTHER" id="PTHR15724:SF0">
    <property type="entry name" value="PROTEIN PHOSPHATASE 1 REGULATORY SUBUNIT 26"/>
    <property type="match status" value="1"/>
</dbReference>
<sequence>MFLVNNPPLVTFQTKWGPFGQPATCSLPASFSESEEDISRTSISKQVHNIINSIQSEESSLELTGEYECIMQKDRKGEYNIERELKTGSTLIKGHTRESATLVVPAEFQDNKDDSSEFGPLTLDSDSDDSVDRDIEEAIQEFLKEKGAPVATNPDNAKSSCSVGPRDLIKDIQRIPSANSYPVKMVTAGDVCCSFELTDRPRSASPDSVSSDDSFEQSIKAEIEQFLNEKKQQNQNGGACDPTNAPCIETPVKPKLNPSKVQQKPSLKHRDLEILQKHPPDSLSPHSKGLNFGTELTKNESSQPDPKVNVKQNPKQTRPCQPLHSTVLEELSDSSSDDGIEEAIQLYQLEKSKQGGGLKTASNIPPEKVDSSAKPDSSNVSRCLERTAATNFPIKTDNRKRKRLNNKPSAFQDISNCQTLATKRPLLAEDVNYSKCETEMQAALRAETVAELMCAEAILDISKTILPTQPQSTYTVPAENKSAYPDCESDSSVDSDDSIEQEIRSFLARKAQGENVSTATVKQEQSSTEKKSEMSPISKAHKKEKSVVTNFLCKNVALGNVDLNLEKSKSQQLCSVLPLPSEVATKAEQNCLTAGAKKYTPLMLNRGRGKGRGPTKGYGSRNNSSSSLDSDEDLDSAIKDLLKSKKKSKKRPKDGKFQCRKKIRFGEAITKPIETCEGSKQEECPQKGSPVLKGILLNPTNPNERCLEKSKKEKVITMEKTDLTIPSSSNNDREPKHGVGSDKVIIETHASSDAQDSSSVDSDDSIEQEIRKFLAEKARESAALTEAQKEIPSASCPNINILENVQPLKQENNAGLSPVTSTAATTAQVTVVHQLPMYGCKPNISQVRQIHSLPVEVSTGTKPVSAQNCLIIKRECFVDQNRIIKPTEQRVQTHGFAQRRVVMKTDSSSPPGKSPFSVSGNFVAGLKYVSGTDKQLVLNVGNTGPSRLATEICKTAISNGRLARCKPVEKKGPVLEKSKDVQTINIPKTPLVRPGLYLLTTKVCKENSPSLCLPINTATCESGINLMSIKYCCNQVNTPNSCVGTVSVDQHKSGEGRACMPSNAAESVLINTKTSEAKTAGEGLERECSPCSLNVSAGEELVANSVKNMKENKSSQEREKV</sequence>
<organism evidence="3 4">
    <name type="scientific">Hymenochirus boettgeri</name>
    <name type="common">Congo dwarf clawed frog</name>
    <dbReference type="NCBI Taxonomy" id="247094"/>
    <lineage>
        <taxon>Eukaryota</taxon>
        <taxon>Metazoa</taxon>
        <taxon>Chordata</taxon>
        <taxon>Craniata</taxon>
        <taxon>Vertebrata</taxon>
        <taxon>Euteleostomi</taxon>
        <taxon>Amphibia</taxon>
        <taxon>Batrachia</taxon>
        <taxon>Anura</taxon>
        <taxon>Pipoidea</taxon>
        <taxon>Pipidae</taxon>
        <taxon>Pipinae</taxon>
        <taxon>Hymenochirus</taxon>
    </lineage>
</organism>
<protein>
    <recommendedName>
        <fullName evidence="2">Protein phosphatase 1 regulatory subunit 26 N-terminal domain-containing protein</fullName>
    </recommendedName>
</protein>
<evidence type="ECO:0000313" key="3">
    <source>
        <dbReference type="EMBL" id="KAG8447531.1"/>
    </source>
</evidence>
<evidence type="ECO:0000256" key="1">
    <source>
        <dbReference type="SAM" id="MobiDB-lite"/>
    </source>
</evidence>
<evidence type="ECO:0000313" key="4">
    <source>
        <dbReference type="Proteomes" id="UP000812440"/>
    </source>
</evidence>
<feature type="region of interest" description="Disordered" evidence="1">
    <location>
        <begin position="353"/>
        <end position="380"/>
    </location>
</feature>
<feature type="domain" description="Protein phosphatase 1 regulatory subunit 26 N-terminal" evidence="2">
    <location>
        <begin position="607"/>
        <end position="781"/>
    </location>
</feature>
<name>A0A8T2JYQ0_9PIPI</name>
<dbReference type="OrthoDB" id="9939953at2759"/>
<feature type="compositionally biased region" description="Low complexity" evidence="1">
    <location>
        <begin position="615"/>
        <end position="628"/>
    </location>
</feature>
<feature type="compositionally biased region" description="Basic and acidic residues" evidence="1">
    <location>
        <begin position="268"/>
        <end position="280"/>
    </location>
</feature>
<proteinExistence type="predicted"/>